<comment type="caution">
    <text evidence="1">The sequence shown here is derived from an EMBL/GenBank/DDBJ whole genome shotgun (WGS) entry which is preliminary data.</text>
</comment>
<dbReference type="PATRIC" id="fig|1227491.4.peg.2760"/>
<sequence>MFRTECGRVCASAFGELAHRARSGRFASVGVVGAVRETIIVAIATAAAGVGSLAAKAVEAEVSITAMVVINDR</sequence>
<keyword evidence="2" id="KW-1185">Reference proteome</keyword>
<evidence type="ECO:0000313" key="1">
    <source>
        <dbReference type="EMBL" id="ELZ04520.1"/>
    </source>
</evidence>
<dbReference type="AlphaFoldDB" id="M0B193"/>
<organism evidence="1 2">
    <name type="scientific">Natrialba aegyptia DSM 13077</name>
    <dbReference type="NCBI Taxonomy" id="1227491"/>
    <lineage>
        <taxon>Archaea</taxon>
        <taxon>Methanobacteriati</taxon>
        <taxon>Methanobacteriota</taxon>
        <taxon>Stenosarchaea group</taxon>
        <taxon>Halobacteria</taxon>
        <taxon>Halobacteriales</taxon>
        <taxon>Natrialbaceae</taxon>
        <taxon>Natrialba</taxon>
    </lineage>
</organism>
<name>M0B193_9EURY</name>
<accession>M0B193</accession>
<gene>
    <name evidence="1" type="ORF">C480_13436</name>
</gene>
<evidence type="ECO:0000313" key="2">
    <source>
        <dbReference type="Proteomes" id="UP000011591"/>
    </source>
</evidence>
<reference evidence="1 2" key="1">
    <citation type="journal article" date="2014" name="PLoS Genet.">
        <title>Phylogenetically driven sequencing of extremely halophilic archaea reveals strategies for static and dynamic osmo-response.</title>
        <authorList>
            <person name="Becker E.A."/>
            <person name="Seitzer P.M."/>
            <person name="Tritt A."/>
            <person name="Larsen D."/>
            <person name="Krusor M."/>
            <person name="Yao A.I."/>
            <person name="Wu D."/>
            <person name="Madern D."/>
            <person name="Eisen J.A."/>
            <person name="Darling A.E."/>
            <person name="Facciotti M.T."/>
        </authorList>
    </citation>
    <scope>NUCLEOTIDE SEQUENCE [LARGE SCALE GENOMIC DNA]</scope>
    <source>
        <strain evidence="1 2">DSM 13077</strain>
    </source>
</reference>
<dbReference type="EMBL" id="AOIP01000031">
    <property type="protein sequence ID" value="ELZ04520.1"/>
    <property type="molecule type" value="Genomic_DNA"/>
</dbReference>
<proteinExistence type="predicted"/>
<dbReference type="Proteomes" id="UP000011591">
    <property type="component" value="Unassembled WGS sequence"/>
</dbReference>
<protein>
    <submittedName>
        <fullName evidence="1">Uncharacterized protein</fullName>
    </submittedName>
</protein>